<evidence type="ECO:0000313" key="3">
    <source>
        <dbReference type="Proteomes" id="UP001500037"/>
    </source>
</evidence>
<keyword evidence="1" id="KW-0812">Transmembrane</keyword>
<evidence type="ECO:0000313" key="2">
    <source>
        <dbReference type="EMBL" id="GAA1274861.1"/>
    </source>
</evidence>
<evidence type="ECO:0000256" key="1">
    <source>
        <dbReference type="SAM" id="Phobius"/>
    </source>
</evidence>
<comment type="caution">
    <text evidence="2">The sequence shown here is derived from an EMBL/GenBank/DDBJ whole genome shotgun (WGS) entry which is preliminary data.</text>
</comment>
<keyword evidence="1" id="KW-1133">Transmembrane helix</keyword>
<keyword evidence="1" id="KW-0472">Membrane</keyword>
<sequence length="76" mass="7986">MKRHRFDVFSFVAGGLFTVLATLYLLASLRGFTVNGRIVVPVTCIVLGTGGLAGAVAAMSRRGRGGEQGPPPEDRP</sequence>
<feature type="transmembrane region" description="Helical" evidence="1">
    <location>
        <begin position="38"/>
        <end position="58"/>
    </location>
</feature>
<name>A0ABN1X1U7_9ACTN</name>
<protein>
    <recommendedName>
        <fullName evidence="4">Secreted protein with PEP-CTERM sorting signal</fullName>
    </recommendedName>
</protein>
<dbReference type="EMBL" id="BAAALF010000253">
    <property type="protein sequence ID" value="GAA1274861.1"/>
    <property type="molecule type" value="Genomic_DNA"/>
</dbReference>
<feature type="transmembrane region" description="Helical" evidence="1">
    <location>
        <begin position="7"/>
        <end position="26"/>
    </location>
</feature>
<dbReference type="RefSeq" id="WP_344446516.1">
    <property type="nucleotide sequence ID" value="NZ_BAAALF010000253.1"/>
</dbReference>
<reference evidence="2 3" key="1">
    <citation type="journal article" date="2019" name="Int. J. Syst. Evol. Microbiol.">
        <title>The Global Catalogue of Microorganisms (GCM) 10K type strain sequencing project: providing services to taxonomists for standard genome sequencing and annotation.</title>
        <authorList>
            <consortium name="The Broad Institute Genomics Platform"/>
            <consortium name="The Broad Institute Genome Sequencing Center for Infectious Disease"/>
            <person name="Wu L."/>
            <person name="Ma J."/>
        </authorList>
    </citation>
    <scope>NUCLEOTIDE SEQUENCE [LARGE SCALE GENOMIC DNA]</scope>
    <source>
        <strain evidence="2 3">JCM 13004</strain>
    </source>
</reference>
<gene>
    <name evidence="2" type="ORF">GCM10009665_72750</name>
</gene>
<accession>A0ABN1X1U7</accession>
<dbReference type="Proteomes" id="UP001500037">
    <property type="component" value="Unassembled WGS sequence"/>
</dbReference>
<evidence type="ECO:0008006" key="4">
    <source>
        <dbReference type="Google" id="ProtNLM"/>
    </source>
</evidence>
<organism evidence="2 3">
    <name type="scientific">Kitasatospora nipponensis</name>
    <dbReference type="NCBI Taxonomy" id="258049"/>
    <lineage>
        <taxon>Bacteria</taxon>
        <taxon>Bacillati</taxon>
        <taxon>Actinomycetota</taxon>
        <taxon>Actinomycetes</taxon>
        <taxon>Kitasatosporales</taxon>
        <taxon>Streptomycetaceae</taxon>
        <taxon>Kitasatospora</taxon>
    </lineage>
</organism>
<proteinExistence type="predicted"/>
<keyword evidence="3" id="KW-1185">Reference proteome</keyword>